<feature type="region of interest" description="Disordered" evidence="1">
    <location>
        <begin position="1"/>
        <end position="57"/>
    </location>
</feature>
<dbReference type="GO" id="GO:0015074">
    <property type="term" value="P:DNA integration"/>
    <property type="evidence" value="ECO:0007669"/>
    <property type="project" value="InterPro"/>
</dbReference>
<proteinExistence type="predicted"/>
<feature type="compositionally biased region" description="Basic residues" evidence="1">
    <location>
        <begin position="41"/>
        <end position="57"/>
    </location>
</feature>
<feature type="domain" description="Integrase catalytic" evidence="2">
    <location>
        <begin position="99"/>
        <end position="263"/>
    </location>
</feature>
<dbReference type="InParanoid" id="A0A6L2PFW0"/>
<dbReference type="Proteomes" id="UP000502823">
    <property type="component" value="Unassembled WGS sequence"/>
</dbReference>
<reference evidence="4" key="1">
    <citation type="submission" date="2020-01" db="EMBL/GenBank/DDBJ databases">
        <title>Draft genome sequence of the Termite Coptotermes fromosanus.</title>
        <authorList>
            <person name="Itakura S."/>
            <person name="Yosikawa Y."/>
            <person name="Umezawa K."/>
        </authorList>
    </citation>
    <scope>NUCLEOTIDE SEQUENCE [LARGE SCALE GENOMIC DNA]</scope>
</reference>
<dbReference type="PANTHER" id="PTHR46585">
    <property type="entry name" value="INTEGRASE CORE DOMAIN CONTAINING PROTEIN"/>
    <property type="match status" value="1"/>
</dbReference>
<dbReference type="InterPro" id="IPR001584">
    <property type="entry name" value="Integrase_cat-core"/>
</dbReference>
<accession>A0A6L2PFW0</accession>
<name>A0A6L2PFW0_COPFO</name>
<dbReference type="InterPro" id="IPR012337">
    <property type="entry name" value="RNaseH-like_sf"/>
</dbReference>
<dbReference type="SUPFAM" id="SSF53098">
    <property type="entry name" value="Ribonuclease H-like"/>
    <property type="match status" value="1"/>
</dbReference>
<evidence type="ECO:0000313" key="3">
    <source>
        <dbReference type="EMBL" id="GFG31344.1"/>
    </source>
</evidence>
<dbReference type="OrthoDB" id="6343797at2759"/>
<dbReference type="InterPro" id="IPR036397">
    <property type="entry name" value="RNaseH_sf"/>
</dbReference>
<gene>
    <name evidence="3" type="ORF">Cfor_03978</name>
</gene>
<dbReference type="Gene3D" id="3.30.420.10">
    <property type="entry name" value="Ribonuclease H-like superfamily/Ribonuclease H"/>
    <property type="match status" value="1"/>
</dbReference>
<evidence type="ECO:0000256" key="1">
    <source>
        <dbReference type="SAM" id="MobiDB-lite"/>
    </source>
</evidence>
<keyword evidence="4" id="KW-1185">Reference proteome</keyword>
<evidence type="ECO:0000313" key="4">
    <source>
        <dbReference type="Proteomes" id="UP000502823"/>
    </source>
</evidence>
<evidence type="ECO:0000259" key="2">
    <source>
        <dbReference type="PROSITE" id="PS50994"/>
    </source>
</evidence>
<dbReference type="PANTHER" id="PTHR46585:SF1">
    <property type="entry name" value="CHROMO DOMAIN-CONTAINING PROTEIN"/>
    <property type="match status" value="1"/>
</dbReference>
<dbReference type="AlphaFoldDB" id="A0A6L2PFW0"/>
<comment type="caution">
    <text evidence="3">The sequence shown here is derived from an EMBL/GenBank/DDBJ whole genome shotgun (WGS) entry which is preliminary data.</text>
</comment>
<dbReference type="EMBL" id="BLKM01000297">
    <property type="protein sequence ID" value="GFG31344.1"/>
    <property type="molecule type" value="Genomic_DNA"/>
</dbReference>
<dbReference type="GO" id="GO:0003676">
    <property type="term" value="F:nucleic acid binding"/>
    <property type="evidence" value="ECO:0007669"/>
    <property type="project" value="InterPro"/>
</dbReference>
<dbReference type="PROSITE" id="PS50994">
    <property type="entry name" value="INTEGRASE"/>
    <property type="match status" value="1"/>
</dbReference>
<protein>
    <recommendedName>
        <fullName evidence="2">Integrase catalytic domain-containing protein</fullName>
    </recommendedName>
</protein>
<organism evidence="3 4">
    <name type="scientific">Coptotermes formosanus</name>
    <name type="common">Formosan subterranean termite</name>
    <dbReference type="NCBI Taxonomy" id="36987"/>
    <lineage>
        <taxon>Eukaryota</taxon>
        <taxon>Metazoa</taxon>
        <taxon>Ecdysozoa</taxon>
        <taxon>Arthropoda</taxon>
        <taxon>Hexapoda</taxon>
        <taxon>Insecta</taxon>
        <taxon>Pterygota</taxon>
        <taxon>Neoptera</taxon>
        <taxon>Polyneoptera</taxon>
        <taxon>Dictyoptera</taxon>
        <taxon>Blattodea</taxon>
        <taxon>Blattoidea</taxon>
        <taxon>Termitoidae</taxon>
        <taxon>Rhinotermitidae</taxon>
        <taxon>Coptotermes</taxon>
    </lineage>
</organism>
<dbReference type="Pfam" id="PF00665">
    <property type="entry name" value="rve"/>
    <property type="match status" value="1"/>
</dbReference>
<sequence length="350" mass="41027">MLRKMQLVPMERPRRSSTNPLLPSGYDVSARKQDSKGVPSKPKRATSSKKRKVKRTIRRRRKQFKGFKGFRKQTLEHWLKMRKQKRDDRSQTRALFDVLKKMPMSAQQSRNLSSAVTNAITNYLQTVIDAFSKFLHAVPLKTKAAPSVTTAFQSILKDRRYNKPYKRRPLILRTDRGKEFLNTTFQNMLEREGIQFQICKNPDVKCSVVERVQRTIREKLNKYFIYKNTYRFIDVLPHFIKGYNATVHSAIRMAPANVTDKDILTIWNTLSTKHYRTRSAKSGFRVGQHVRISKEKMKFAKGSEQNYSTEIFRVAKVINRTPRIVYELEDLNKTAIDGQFYAEELTPVRI</sequence>